<dbReference type="Proteomes" id="UP000258309">
    <property type="component" value="Unassembled WGS sequence"/>
</dbReference>
<dbReference type="GO" id="GO:0006298">
    <property type="term" value="P:mismatch repair"/>
    <property type="evidence" value="ECO:0007669"/>
    <property type="project" value="InterPro"/>
</dbReference>
<dbReference type="EMBL" id="NCSJ02000101">
    <property type="protein sequence ID" value="RFU30391.1"/>
    <property type="molecule type" value="Genomic_DNA"/>
</dbReference>
<organism evidence="4 5">
    <name type="scientific">Scytalidium lignicola</name>
    <name type="common">Hyphomycete</name>
    <dbReference type="NCBI Taxonomy" id="5539"/>
    <lineage>
        <taxon>Eukaryota</taxon>
        <taxon>Fungi</taxon>
        <taxon>Dikarya</taxon>
        <taxon>Ascomycota</taxon>
        <taxon>Pezizomycotina</taxon>
        <taxon>Leotiomycetes</taxon>
        <taxon>Leotiomycetes incertae sedis</taxon>
        <taxon>Scytalidium</taxon>
    </lineage>
</organism>
<dbReference type="PANTHER" id="PTHR10073">
    <property type="entry name" value="DNA MISMATCH REPAIR PROTEIN MLH, PMS, MUTL"/>
    <property type="match status" value="1"/>
</dbReference>
<keyword evidence="5" id="KW-1185">Reference proteome</keyword>
<dbReference type="InterPro" id="IPR037198">
    <property type="entry name" value="MutL_C_sf"/>
</dbReference>
<dbReference type="STRING" id="5539.A0A3E2HB68"/>
<feature type="non-terminal residue" evidence="4">
    <location>
        <position position="1"/>
    </location>
</feature>
<name>A0A3E2HB68_SCYLI</name>
<dbReference type="InterPro" id="IPR042121">
    <property type="entry name" value="MutL_C_regsub"/>
</dbReference>
<dbReference type="InterPro" id="IPR042120">
    <property type="entry name" value="MutL_C_dimsub"/>
</dbReference>
<sequence>MSIRPLPPDVVAQIKSSTSITSLNGVILELVKNSLDAACTKVDVTVDYARGGCVVEDDGFGIPPSEFGEEGGLGKPYHSSKFYLADQTYGSNGALLSSLSALSLLSITSHHHFHHSYNTIQMSRSRVISRHTPAPVEHQFPYLKHGTRVTVRDLFGAMPVRVKQRAMEAENLKGTSKFWDELKKSMVALLLSWPPHVAMIVRDPETSQKFVIRPSMVNQLSKSPPITSFNLRKVYSILSQAQYTTRMDWGSWVVIGASTSKLNISGAISLQPSPSKRVQFLSLGIEPLICLYGQNILYDEINRLFMNSSFGNEEGGEQLDELTQERGLKEDINHLDYTKKELRGSKKGVDRWPMFYMRIEILDHPKTSERFNIDSFLDVSLKAPFRPRNSRHELLTTISNFPQVVADQNTRTIYKEISDDPSSENHITTNDQPLPKQVPSTQRKLPQHRKGAFDPLSGNVQLPNFRQSSKSHSPFDAWSRIKSGTPVQKYPAEAASHQLSERETSIRAHLGHEVDSVLYKWRATSNPLICKAGKVARPPFNDVQLQSHQHDSTKPDMEDNQVDVAGEGDETVYWLDPITKVKSVVNLRTGHVISSEIKNGRITLEQFSGDNLTNIDTSSKLDPPTPGLTRHSSPWINNLLNKWENPVFRPPENQIQKVHHIHSPPNIQGIQKNYCLGYSEFDIERAFQEHPAGICGRLSKHSLRSAEVISQVDKKFILIKIMAKNAEKDAVSPRRANLVIVDQHAADERVRIEDLMVELCKPSNEDECYIMSMALDRPMVFEISHSEGDMLLSQRQHFANWGILYDIQSELPNGKGGYIRLVVRGLPLVVMERYKLDPKLLISHIRSEIWKKEEGSVKSSAFIGNNNKISEEVESTYSWVRRIHDCPQGLIDVLNSRSCRSAIMFNDELPNEQCEKLLSRLADCAFPFQCAHGRPSMVPLLELEGVSMGAISQEYGTFNDFGKSLKKWKVSHSQGY</sequence>
<gene>
    <name evidence="4" type="ORF">B7463_g5934</name>
</gene>
<comment type="caution">
    <text evidence="4">The sequence shown here is derived from an EMBL/GenBank/DDBJ whole genome shotgun (WGS) entry which is preliminary data.</text>
</comment>
<comment type="similarity">
    <text evidence="1">Belongs to the DNA mismatch repair MutL/HexB family.</text>
</comment>
<dbReference type="SUPFAM" id="SSF118116">
    <property type="entry name" value="DNA mismatch repair protein MutL"/>
    <property type="match status" value="1"/>
</dbReference>
<feature type="region of interest" description="Disordered" evidence="2">
    <location>
        <begin position="417"/>
        <end position="440"/>
    </location>
</feature>
<evidence type="ECO:0000313" key="4">
    <source>
        <dbReference type="EMBL" id="RFU30391.1"/>
    </source>
</evidence>
<evidence type="ECO:0000259" key="3">
    <source>
        <dbReference type="SMART" id="SM00853"/>
    </source>
</evidence>
<dbReference type="SUPFAM" id="SSF55874">
    <property type="entry name" value="ATPase domain of HSP90 chaperone/DNA topoisomerase II/histidine kinase"/>
    <property type="match status" value="1"/>
</dbReference>
<dbReference type="PANTHER" id="PTHR10073:SF47">
    <property type="entry name" value="DNA MISMATCH REPAIR PROTEIN MLH3"/>
    <property type="match status" value="1"/>
</dbReference>
<dbReference type="InterPro" id="IPR036890">
    <property type="entry name" value="HATPase_C_sf"/>
</dbReference>
<proteinExistence type="inferred from homology"/>
<dbReference type="Gene3D" id="3.30.1370.100">
    <property type="entry name" value="MutL, C-terminal domain, regulatory subdomain"/>
    <property type="match status" value="1"/>
</dbReference>
<dbReference type="SMART" id="SM00853">
    <property type="entry name" value="MutL_C"/>
    <property type="match status" value="1"/>
</dbReference>
<dbReference type="GO" id="GO:0140664">
    <property type="term" value="F:ATP-dependent DNA damage sensor activity"/>
    <property type="evidence" value="ECO:0007669"/>
    <property type="project" value="InterPro"/>
</dbReference>
<dbReference type="Gene3D" id="3.30.1540.20">
    <property type="entry name" value="MutL, C-terminal domain, dimerisation subdomain"/>
    <property type="match status" value="1"/>
</dbReference>
<dbReference type="OrthoDB" id="429932at2759"/>
<evidence type="ECO:0000313" key="5">
    <source>
        <dbReference type="Proteomes" id="UP000258309"/>
    </source>
</evidence>
<dbReference type="GO" id="GO:0032300">
    <property type="term" value="C:mismatch repair complex"/>
    <property type="evidence" value="ECO:0007669"/>
    <property type="project" value="InterPro"/>
</dbReference>
<evidence type="ECO:0000256" key="1">
    <source>
        <dbReference type="ARBA" id="ARBA00006082"/>
    </source>
</evidence>
<dbReference type="AlphaFoldDB" id="A0A3E2HB68"/>
<feature type="non-terminal residue" evidence="4">
    <location>
        <position position="976"/>
    </location>
</feature>
<feature type="compositionally biased region" description="Polar residues" evidence="2">
    <location>
        <begin position="424"/>
        <end position="440"/>
    </location>
</feature>
<dbReference type="InterPro" id="IPR038973">
    <property type="entry name" value="MutL/Mlh/Pms-like"/>
</dbReference>
<dbReference type="GO" id="GO:0016887">
    <property type="term" value="F:ATP hydrolysis activity"/>
    <property type="evidence" value="ECO:0007669"/>
    <property type="project" value="InterPro"/>
</dbReference>
<dbReference type="Pfam" id="PF13589">
    <property type="entry name" value="HATPase_c_3"/>
    <property type="match status" value="1"/>
</dbReference>
<feature type="domain" description="MutL C-terminal dimerisation" evidence="3">
    <location>
        <begin position="708"/>
        <end position="909"/>
    </location>
</feature>
<protein>
    <recommendedName>
        <fullName evidence="3">MutL C-terminal dimerisation domain-containing protein</fullName>
    </recommendedName>
</protein>
<dbReference type="GO" id="GO:0005524">
    <property type="term" value="F:ATP binding"/>
    <property type="evidence" value="ECO:0007669"/>
    <property type="project" value="InterPro"/>
</dbReference>
<dbReference type="InterPro" id="IPR014790">
    <property type="entry name" value="MutL_C"/>
</dbReference>
<dbReference type="OMA" id="NKWPMFY"/>
<dbReference type="Gene3D" id="3.30.565.10">
    <property type="entry name" value="Histidine kinase-like ATPase, C-terminal domain"/>
    <property type="match status" value="1"/>
</dbReference>
<accession>A0A3E2HB68</accession>
<evidence type="ECO:0000256" key="2">
    <source>
        <dbReference type="SAM" id="MobiDB-lite"/>
    </source>
</evidence>
<reference evidence="4 5" key="1">
    <citation type="submission" date="2018-05" db="EMBL/GenBank/DDBJ databases">
        <title>Draft genome sequence of Scytalidium lignicola DSM 105466, a ubiquitous saprotrophic fungus.</title>
        <authorList>
            <person name="Buettner E."/>
            <person name="Gebauer A.M."/>
            <person name="Hofrichter M."/>
            <person name="Liers C."/>
            <person name="Kellner H."/>
        </authorList>
    </citation>
    <scope>NUCLEOTIDE SEQUENCE [LARGE SCALE GENOMIC DNA]</scope>
    <source>
        <strain evidence="4 5">DSM 105466</strain>
    </source>
</reference>